<evidence type="ECO:0000259" key="14">
    <source>
        <dbReference type="SMART" id="SM00382"/>
    </source>
</evidence>
<gene>
    <name evidence="16" type="ORF">N7498_002391</name>
</gene>
<evidence type="ECO:0000256" key="7">
    <source>
        <dbReference type="ARBA" id="ARBA00022840"/>
    </source>
</evidence>
<dbReference type="InterPro" id="IPR050747">
    <property type="entry name" value="Mitochondrial_chaperone_BCS1"/>
</dbReference>
<dbReference type="SMART" id="SM01024">
    <property type="entry name" value="BCS1_N"/>
    <property type="match status" value="1"/>
</dbReference>
<keyword evidence="9" id="KW-0496">Mitochondrion</keyword>
<keyword evidence="17" id="KW-1185">Reference proteome</keyword>
<dbReference type="GO" id="GO:0005524">
    <property type="term" value="F:ATP binding"/>
    <property type="evidence" value="ECO:0007669"/>
    <property type="project" value="UniProtKB-KW"/>
</dbReference>
<reference evidence="16" key="1">
    <citation type="submission" date="2022-12" db="EMBL/GenBank/DDBJ databases">
        <authorList>
            <person name="Petersen C."/>
        </authorList>
    </citation>
    <scope>NUCLEOTIDE SEQUENCE</scope>
    <source>
        <strain evidence="16">IBT 15544</strain>
    </source>
</reference>
<evidence type="ECO:0000256" key="5">
    <source>
        <dbReference type="ARBA" id="ARBA00022792"/>
    </source>
</evidence>
<dbReference type="GO" id="GO:0005743">
    <property type="term" value="C:mitochondrial inner membrane"/>
    <property type="evidence" value="ECO:0007669"/>
    <property type="project" value="UniProtKB-SubCell"/>
</dbReference>
<accession>A0A9W9NA17</accession>
<sequence>MSLSARRPVSGVIHSLVELVRNALNLDPLVFVNSGLIVVGLITSLRSAGNVLYTYAEKTCLSTVHVRAEDPLYDDIVRWMNDHAFRRRNFLSVLAQTTNNSDNDKALIRSPLAQLDSDRLISYREVEDNSFIELKPFQGSRLFRFKRTWMLFSHTASSPESMGRPPQLDTNPPLKLQCLSLSLSPIKKFLDEVRAYSRKVSVSSITVFRTRPNSPDLVRWSSVASRPSRDISTVILHKHKKQTILRDINEYLHPHTRQWYANHGIPYRRGYLFSGPPGTGKTSLASAIAGVFGLDIYVLSLLDPSMTESQFIRLFSEVPTRCVVLLEDVDAAGLNRGDQEPGQDSTLSRSANTTPANTSVSLSGLLNAIDGVSSHEGRILIMTTNVPQQLDRALIRPGRVDIHIRFELPSQEELRDLFLSIYSDVYQNAEFSPGERKRELGRLNDLAMHFAGCLPEKRFSLAEVQGFLLRYKRQPEEACDNVRGWVEEMEYGEVAL</sequence>
<dbReference type="InterPro" id="IPR001270">
    <property type="entry name" value="ClpA/B"/>
</dbReference>
<evidence type="ECO:0000313" key="17">
    <source>
        <dbReference type="Proteomes" id="UP001150904"/>
    </source>
</evidence>
<evidence type="ECO:0000259" key="15">
    <source>
        <dbReference type="SMART" id="SM01024"/>
    </source>
</evidence>
<dbReference type="InterPro" id="IPR027417">
    <property type="entry name" value="P-loop_NTPase"/>
</dbReference>
<keyword evidence="4 12" id="KW-0547">Nucleotide-binding</keyword>
<name>A0A9W9NA17_9EURO</name>
<organism evidence="16 17">
    <name type="scientific">Penicillium cinerascens</name>
    <dbReference type="NCBI Taxonomy" id="70096"/>
    <lineage>
        <taxon>Eukaryota</taxon>
        <taxon>Fungi</taxon>
        <taxon>Dikarya</taxon>
        <taxon>Ascomycota</taxon>
        <taxon>Pezizomycotina</taxon>
        <taxon>Eurotiomycetes</taxon>
        <taxon>Eurotiomycetidae</taxon>
        <taxon>Eurotiales</taxon>
        <taxon>Aspergillaceae</taxon>
        <taxon>Penicillium</taxon>
    </lineage>
</organism>
<keyword evidence="3" id="KW-0812">Transmembrane</keyword>
<dbReference type="InterPro" id="IPR003959">
    <property type="entry name" value="ATPase_AAA_core"/>
</dbReference>
<dbReference type="Pfam" id="PF00004">
    <property type="entry name" value="AAA"/>
    <property type="match status" value="1"/>
</dbReference>
<keyword evidence="6" id="KW-0378">Hydrolase</keyword>
<feature type="compositionally biased region" description="Polar residues" evidence="13">
    <location>
        <begin position="342"/>
        <end position="356"/>
    </location>
</feature>
<dbReference type="Pfam" id="PF25426">
    <property type="entry name" value="AAA_lid_BCS1"/>
    <property type="match status" value="1"/>
</dbReference>
<dbReference type="EMBL" id="JAPQKR010000005">
    <property type="protein sequence ID" value="KAJ5215984.1"/>
    <property type="molecule type" value="Genomic_DNA"/>
</dbReference>
<evidence type="ECO:0000256" key="10">
    <source>
        <dbReference type="ARBA" id="ARBA00023136"/>
    </source>
</evidence>
<evidence type="ECO:0000256" key="6">
    <source>
        <dbReference type="ARBA" id="ARBA00022801"/>
    </source>
</evidence>
<keyword evidence="7 12" id="KW-0067">ATP-binding</keyword>
<dbReference type="GO" id="GO:0016887">
    <property type="term" value="F:ATP hydrolysis activity"/>
    <property type="evidence" value="ECO:0007669"/>
    <property type="project" value="InterPro"/>
</dbReference>
<evidence type="ECO:0000313" key="16">
    <source>
        <dbReference type="EMBL" id="KAJ5215984.1"/>
    </source>
</evidence>
<evidence type="ECO:0000256" key="13">
    <source>
        <dbReference type="SAM" id="MobiDB-lite"/>
    </source>
</evidence>
<evidence type="ECO:0000256" key="2">
    <source>
        <dbReference type="ARBA" id="ARBA00007448"/>
    </source>
</evidence>
<keyword evidence="10" id="KW-0472">Membrane</keyword>
<dbReference type="PROSITE" id="PS00674">
    <property type="entry name" value="AAA"/>
    <property type="match status" value="1"/>
</dbReference>
<dbReference type="AlphaFoldDB" id="A0A9W9NA17"/>
<dbReference type="GeneID" id="83176754"/>
<feature type="domain" description="AAA+ ATPase" evidence="14">
    <location>
        <begin position="267"/>
        <end position="410"/>
    </location>
</feature>
<dbReference type="InterPro" id="IPR003960">
    <property type="entry name" value="ATPase_AAA_CS"/>
</dbReference>
<dbReference type="OrthoDB" id="10251412at2759"/>
<dbReference type="SUPFAM" id="SSF52540">
    <property type="entry name" value="P-loop containing nucleoside triphosphate hydrolases"/>
    <property type="match status" value="1"/>
</dbReference>
<evidence type="ECO:0000256" key="4">
    <source>
        <dbReference type="ARBA" id="ARBA00022741"/>
    </source>
</evidence>
<protein>
    <recommendedName>
        <fullName evidence="18">AAA+ ATPase domain-containing protein</fullName>
    </recommendedName>
</protein>
<keyword evidence="5" id="KW-0999">Mitochondrion inner membrane</keyword>
<feature type="domain" description="BCS1 N-terminal" evidence="15">
    <location>
        <begin position="36"/>
        <end position="234"/>
    </location>
</feature>
<dbReference type="PRINTS" id="PR00300">
    <property type="entry name" value="CLPPROTEASEA"/>
</dbReference>
<evidence type="ECO:0008006" key="18">
    <source>
        <dbReference type="Google" id="ProtNLM"/>
    </source>
</evidence>
<dbReference type="Proteomes" id="UP001150904">
    <property type="component" value="Unassembled WGS sequence"/>
</dbReference>
<evidence type="ECO:0000256" key="8">
    <source>
        <dbReference type="ARBA" id="ARBA00022989"/>
    </source>
</evidence>
<evidence type="ECO:0000256" key="9">
    <source>
        <dbReference type="ARBA" id="ARBA00023128"/>
    </source>
</evidence>
<dbReference type="SMART" id="SM00382">
    <property type="entry name" value="AAA"/>
    <property type="match status" value="1"/>
</dbReference>
<dbReference type="Gene3D" id="3.40.50.300">
    <property type="entry name" value="P-loop containing nucleotide triphosphate hydrolases"/>
    <property type="match status" value="1"/>
</dbReference>
<proteinExistence type="inferred from homology"/>
<evidence type="ECO:0000256" key="11">
    <source>
        <dbReference type="ARBA" id="ARBA00048778"/>
    </source>
</evidence>
<dbReference type="Pfam" id="PF08740">
    <property type="entry name" value="BCS1_N"/>
    <property type="match status" value="1"/>
</dbReference>
<keyword evidence="8" id="KW-1133">Transmembrane helix</keyword>
<feature type="region of interest" description="Disordered" evidence="13">
    <location>
        <begin position="334"/>
        <end position="356"/>
    </location>
</feature>
<dbReference type="InterPro" id="IPR057495">
    <property type="entry name" value="AAA_lid_BCS1"/>
</dbReference>
<comment type="catalytic activity">
    <reaction evidence="11">
        <text>ATP + H2O = ADP + phosphate + H(+)</text>
        <dbReference type="Rhea" id="RHEA:13065"/>
        <dbReference type="ChEBI" id="CHEBI:15377"/>
        <dbReference type="ChEBI" id="CHEBI:15378"/>
        <dbReference type="ChEBI" id="CHEBI:30616"/>
        <dbReference type="ChEBI" id="CHEBI:43474"/>
        <dbReference type="ChEBI" id="CHEBI:456216"/>
    </reaction>
    <physiologicalReaction direction="left-to-right" evidence="11">
        <dbReference type="Rhea" id="RHEA:13066"/>
    </physiologicalReaction>
</comment>
<evidence type="ECO:0000256" key="3">
    <source>
        <dbReference type="ARBA" id="ARBA00022692"/>
    </source>
</evidence>
<dbReference type="RefSeq" id="XP_058311797.1">
    <property type="nucleotide sequence ID" value="XM_058449453.1"/>
</dbReference>
<evidence type="ECO:0000256" key="1">
    <source>
        <dbReference type="ARBA" id="ARBA00004434"/>
    </source>
</evidence>
<comment type="caution">
    <text evidence="16">The sequence shown here is derived from an EMBL/GenBank/DDBJ whole genome shotgun (WGS) entry which is preliminary data.</text>
</comment>
<evidence type="ECO:0000256" key="12">
    <source>
        <dbReference type="RuleBase" id="RU003651"/>
    </source>
</evidence>
<dbReference type="PANTHER" id="PTHR23070">
    <property type="entry name" value="BCS1 AAA-TYPE ATPASE"/>
    <property type="match status" value="1"/>
</dbReference>
<comment type="subcellular location">
    <subcellularLocation>
        <location evidence="1">Mitochondrion inner membrane</location>
        <topology evidence="1">Single-pass membrane protein</topology>
    </subcellularLocation>
</comment>
<dbReference type="InterPro" id="IPR014851">
    <property type="entry name" value="BCS1_N"/>
</dbReference>
<reference evidence="16" key="2">
    <citation type="journal article" date="2023" name="IMA Fungus">
        <title>Comparative genomic study of the Penicillium genus elucidates a diverse pangenome and 15 lateral gene transfer events.</title>
        <authorList>
            <person name="Petersen C."/>
            <person name="Sorensen T."/>
            <person name="Nielsen M.R."/>
            <person name="Sondergaard T.E."/>
            <person name="Sorensen J.L."/>
            <person name="Fitzpatrick D.A."/>
            <person name="Frisvad J.C."/>
            <person name="Nielsen K.L."/>
        </authorList>
    </citation>
    <scope>NUCLEOTIDE SEQUENCE</scope>
    <source>
        <strain evidence="16">IBT 15544</strain>
    </source>
</reference>
<dbReference type="InterPro" id="IPR003593">
    <property type="entry name" value="AAA+_ATPase"/>
</dbReference>
<comment type="similarity">
    <text evidence="2">Belongs to the AAA ATPase family. BCS1 subfamily.</text>
</comment>